<dbReference type="STRING" id="9305.ENSSHAP00000012814"/>
<dbReference type="Gene3D" id="1.20.1250.20">
    <property type="entry name" value="MFS general substrate transporter like domains"/>
    <property type="match status" value="1"/>
</dbReference>
<keyword evidence="2 6" id="KW-0812">Transmembrane</keyword>
<dbReference type="GO" id="GO:0016020">
    <property type="term" value="C:membrane"/>
    <property type="evidence" value="ECO:0007669"/>
    <property type="project" value="UniProtKB-SubCell"/>
</dbReference>
<protein>
    <recommendedName>
        <fullName evidence="7">Major facilitator superfamily (MFS) profile domain-containing protein</fullName>
    </recommendedName>
</protein>
<dbReference type="PROSITE" id="PS50850">
    <property type="entry name" value="MFS"/>
    <property type="match status" value="1"/>
</dbReference>
<feature type="transmembrane region" description="Helical" evidence="6">
    <location>
        <begin position="363"/>
        <end position="380"/>
    </location>
</feature>
<dbReference type="Ensembl" id="ENSSHAT00000012919.2">
    <property type="protein sequence ID" value="ENSSHAP00000012814.1"/>
    <property type="gene ID" value="ENSSHAG00000010964.2"/>
</dbReference>
<feature type="transmembrane region" description="Helical" evidence="6">
    <location>
        <begin position="262"/>
        <end position="280"/>
    </location>
</feature>
<keyword evidence="9" id="KW-1185">Reference proteome</keyword>
<evidence type="ECO:0000259" key="7">
    <source>
        <dbReference type="PROSITE" id="PS50850"/>
    </source>
</evidence>
<feature type="transmembrane region" description="Helical" evidence="6">
    <location>
        <begin position="199"/>
        <end position="219"/>
    </location>
</feature>
<feature type="compositionally biased region" description="Basic and acidic residues" evidence="5">
    <location>
        <begin position="534"/>
        <end position="549"/>
    </location>
</feature>
<name>G3WBK9_SARHA</name>
<dbReference type="OrthoDB" id="5296287at2759"/>
<accession>G3WBK9</accession>
<dbReference type="GO" id="GO:0022857">
    <property type="term" value="F:transmembrane transporter activity"/>
    <property type="evidence" value="ECO:0007669"/>
    <property type="project" value="InterPro"/>
</dbReference>
<dbReference type="eggNOG" id="KOG0255">
    <property type="taxonomic scope" value="Eukaryota"/>
</dbReference>
<dbReference type="SUPFAM" id="SSF103473">
    <property type="entry name" value="MFS general substrate transporter"/>
    <property type="match status" value="1"/>
</dbReference>
<dbReference type="OMA" id="MAVMSIM"/>
<feature type="transmembrane region" description="Helical" evidence="6">
    <location>
        <begin position="446"/>
        <end position="468"/>
    </location>
</feature>
<feature type="compositionally biased region" description="Polar residues" evidence="5">
    <location>
        <begin position="584"/>
        <end position="601"/>
    </location>
</feature>
<evidence type="ECO:0000256" key="2">
    <source>
        <dbReference type="ARBA" id="ARBA00022692"/>
    </source>
</evidence>
<feature type="transmembrane region" description="Helical" evidence="6">
    <location>
        <begin position="173"/>
        <end position="190"/>
    </location>
</feature>
<dbReference type="GeneID" id="100926983"/>
<gene>
    <name evidence="8" type="primary">LOC100926983</name>
</gene>
<feature type="compositionally biased region" description="Basic and acidic residues" evidence="5">
    <location>
        <begin position="561"/>
        <end position="582"/>
    </location>
</feature>
<reference evidence="8" key="2">
    <citation type="submission" date="2025-08" db="UniProtKB">
        <authorList>
            <consortium name="Ensembl"/>
        </authorList>
    </citation>
    <scope>IDENTIFICATION</scope>
</reference>
<proteinExistence type="predicted"/>
<feature type="transmembrane region" description="Helical" evidence="6">
    <location>
        <begin position="54"/>
        <end position="70"/>
    </location>
</feature>
<feature type="transmembrane region" description="Helical" evidence="6">
    <location>
        <begin position="225"/>
        <end position="250"/>
    </location>
</feature>
<dbReference type="Proteomes" id="UP000007648">
    <property type="component" value="Unassembled WGS sequence"/>
</dbReference>
<dbReference type="InterPro" id="IPR036259">
    <property type="entry name" value="MFS_trans_sf"/>
</dbReference>
<feature type="transmembrane region" description="Helical" evidence="6">
    <location>
        <begin position="509"/>
        <end position="528"/>
    </location>
</feature>
<dbReference type="InParanoid" id="G3WBK9"/>
<keyword evidence="3 6" id="KW-1133">Transmembrane helix</keyword>
<feature type="domain" description="Major facilitator superfamily (MFS) profile" evidence="7">
    <location>
        <begin position="57"/>
        <end position="533"/>
    </location>
</feature>
<evidence type="ECO:0000313" key="9">
    <source>
        <dbReference type="Proteomes" id="UP000007648"/>
    </source>
</evidence>
<dbReference type="HOGENOM" id="CLU_001265_33_3_1"/>
<dbReference type="InterPro" id="IPR020846">
    <property type="entry name" value="MFS_dom"/>
</dbReference>
<reference evidence="8 9" key="1">
    <citation type="journal article" date="2011" name="Proc. Natl. Acad. Sci. U.S.A.">
        <title>Genetic diversity and population structure of the endangered marsupial Sarcophilus harrisii (Tasmanian devil).</title>
        <authorList>
            <person name="Miller W."/>
            <person name="Hayes V.M."/>
            <person name="Ratan A."/>
            <person name="Petersen D.C."/>
            <person name="Wittekindt N.E."/>
            <person name="Miller J."/>
            <person name="Walenz B."/>
            <person name="Knight J."/>
            <person name="Qi J."/>
            <person name="Zhao F."/>
            <person name="Wang Q."/>
            <person name="Bedoya-Reina O.C."/>
            <person name="Katiyar N."/>
            <person name="Tomsho L.P."/>
            <person name="Kasson L.M."/>
            <person name="Hardie R.A."/>
            <person name="Woodbridge P."/>
            <person name="Tindall E.A."/>
            <person name="Bertelsen M.F."/>
            <person name="Dixon D."/>
            <person name="Pyecroft S."/>
            <person name="Helgen K.M."/>
            <person name="Lesk A.M."/>
            <person name="Pringle T.H."/>
            <person name="Patterson N."/>
            <person name="Zhang Y."/>
            <person name="Kreiss A."/>
            <person name="Woods G.M."/>
            <person name="Jones M.E."/>
            <person name="Schuster S.C."/>
        </authorList>
    </citation>
    <scope>NUCLEOTIDE SEQUENCE [LARGE SCALE GENOMIC DNA]</scope>
</reference>
<evidence type="ECO:0000256" key="5">
    <source>
        <dbReference type="SAM" id="MobiDB-lite"/>
    </source>
</evidence>
<dbReference type="KEGG" id="shr:100926983"/>
<comment type="subcellular location">
    <subcellularLocation>
        <location evidence="1">Membrane</location>
        <topology evidence="1">Multi-pass membrane protein</topology>
    </subcellularLocation>
</comment>
<reference evidence="8" key="3">
    <citation type="submission" date="2025-09" db="UniProtKB">
        <authorList>
            <consortium name="Ensembl"/>
        </authorList>
    </citation>
    <scope>IDENTIFICATION</scope>
</reference>
<dbReference type="GeneTree" id="ENSGT00940000162395"/>
<evidence type="ECO:0000256" key="1">
    <source>
        <dbReference type="ARBA" id="ARBA00004141"/>
    </source>
</evidence>
<feature type="transmembrane region" description="Helical" evidence="6">
    <location>
        <begin position="392"/>
        <end position="411"/>
    </location>
</feature>
<feature type="region of interest" description="Disordered" evidence="5">
    <location>
        <begin position="534"/>
        <end position="607"/>
    </location>
</feature>
<keyword evidence="4 6" id="KW-0472">Membrane</keyword>
<dbReference type="PANTHER" id="PTHR24064">
    <property type="entry name" value="SOLUTE CARRIER FAMILY 22 MEMBER"/>
    <property type="match status" value="1"/>
</dbReference>
<evidence type="ECO:0000313" key="8">
    <source>
        <dbReference type="Ensembl" id="ENSSHAP00000012814.1"/>
    </source>
</evidence>
<dbReference type="Pfam" id="PF07690">
    <property type="entry name" value="MFS_1"/>
    <property type="match status" value="1"/>
</dbReference>
<feature type="transmembrane region" description="Helical" evidence="6">
    <location>
        <begin position="423"/>
        <end position="440"/>
    </location>
</feature>
<evidence type="ECO:0000256" key="4">
    <source>
        <dbReference type="ARBA" id="ARBA00023136"/>
    </source>
</evidence>
<feature type="transmembrane region" description="Helical" evidence="6">
    <location>
        <begin position="480"/>
        <end position="503"/>
    </location>
</feature>
<sequence length="607" mass="69027">MQNDLEDGSRKKVQQFSRRVFGRRLFKSEKFSNLDAYLEILQAAGEFGTFQRRLVALTFIPSLLTAFFVLDGGLLQKTQSHHCYSDWLLTIQPNLTMEEVYNLSLPKKDDGSFEECRMYSPVQRDFDSIVKYGLNDTEECQNGWIYVQSEYWTMAREFNLVCDKNSELLEVRAIFVIGILCGSLIVGTLCDRLGCHRTILTMMLCYAIFGFGLAFVPSFSVYKAFQFGVGVTVMGYQISSIILVSEWLVVSRRAQAIALEHCFYVLGLIIFSVLTSKIPHWRLLRLAGGSPVFLLISYIWILPESPMWLLTKGKMEKAKGILCRAADVNKKVIPPELFQQLIKEKIHYGTILNILQRRPLRRILIILFYLWFSMALSYFGLTSKGHKHMKEYGGYLTLGLMQVPVHLFCIILTEKLGRKNSQILTLFLGGFSGLSTVFLSNETNSLDLILILLNQIGLTAAITISFIYTVELFPIFLRQVALGFLSMTYSFSAIVITLIETVQQDQPEFIMMICGSMTISGGFLAFLLPKKWEPNSPEEKSESPKEKVRTVRVLKTPTINHPKEESLTDHDNTFNLEGRPKGLDQNSKPSTSAFQSLNETSSELKDR</sequence>
<dbReference type="InterPro" id="IPR011701">
    <property type="entry name" value="MFS"/>
</dbReference>
<evidence type="ECO:0000256" key="6">
    <source>
        <dbReference type="SAM" id="Phobius"/>
    </source>
</evidence>
<dbReference type="RefSeq" id="XP_023354138.1">
    <property type="nucleotide sequence ID" value="XM_023498370.2"/>
</dbReference>
<organism evidence="8 9">
    <name type="scientific">Sarcophilus harrisii</name>
    <name type="common">Tasmanian devil</name>
    <name type="synonym">Sarcophilus laniarius</name>
    <dbReference type="NCBI Taxonomy" id="9305"/>
    <lineage>
        <taxon>Eukaryota</taxon>
        <taxon>Metazoa</taxon>
        <taxon>Chordata</taxon>
        <taxon>Craniata</taxon>
        <taxon>Vertebrata</taxon>
        <taxon>Euteleostomi</taxon>
        <taxon>Mammalia</taxon>
        <taxon>Metatheria</taxon>
        <taxon>Dasyuromorphia</taxon>
        <taxon>Dasyuridae</taxon>
        <taxon>Sarcophilus</taxon>
    </lineage>
</organism>
<evidence type="ECO:0000256" key="3">
    <source>
        <dbReference type="ARBA" id="ARBA00022989"/>
    </source>
</evidence>
<feature type="transmembrane region" description="Helical" evidence="6">
    <location>
        <begin position="292"/>
        <end position="310"/>
    </location>
</feature>
<dbReference type="AlphaFoldDB" id="G3WBK9"/>